<feature type="region of interest" description="Disordered" evidence="1">
    <location>
        <begin position="1372"/>
        <end position="1423"/>
    </location>
</feature>
<dbReference type="HOGENOM" id="CLU_255995_0_0_1"/>
<dbReference type="RefSeq" id="XP_012050320.1">
    <property type="nucleotide sequence ID" value="XM_012194930.1"/>
</dbReference>
<feature type="compositionally biased region" description="Low complexity" evidence="1">
    <location>
        <begin position="49"/>
        <end position="66"/>
    </location>
</feature>
<feature type="compositionally biased region" description="Pro residues" evidence="1">
    <location>
        <begin position="67"/>
        <end position="83"/>
    </location>
</feature>
<feature type="compositionally biased region" description="Basic and acidic residues" evidence="1">
    <location>
        <begin position="312"/>
        <end position="339"/>
    </location>
</feature>
<dbReference type="OrthoDB" id="2589888at2759"/>
<proteinExistence type="predicted"/>
<feature type="region of interest" description="Disordered" evidence="1">
    <location>
        <begin position="265"/>
        <end position="737"/>
    </location>
</feature>
<evidence type="ECO:0000313" key="2">
    <source>
        <dbReference type="EMBL" id="AFR95967.2"/>
    </source>
</evidence>
<feature type="compositionally biased region" description="Basic and acidic residues" evidence="1">
    <location>
        <begin position="542"/>
        <end position="578"/>
    </location>
</feature>
<dbReference type="Proteomes" id="UP000010091">
    <property type="component" value="Chromosome 7"/>
</dbReference>
<feature type="compositionally biased region" description="Pro residues" evidence="1">
    <location>
        <begin position="293"/>
        <end position="302"/>
    </location>
</feature>
<feature type="compositionally biased region" description="Basic and acidic residues" evidence="1">
    <location>
        <begin position="756"/>
        <end position="812"/>
    </location>
</feature>
<feature type="compositionally biased region" description="Polar residues" evidence="1">
    <location>
        <begin position="1077"/>
        <end position="1088"/>
    </location>
</feature>
<feature type="region of interest" description="Disordered" evidence="1">
    <location>
        <begin position="1192"/>
        <end position="1286"/>
    </location>
</feature>
<feature type="compositionally biased region" description="Polar residues" evidence="1">
    <location>
        <begin position="700"/>
        <end position="737"/>
    </location>
</feature>
<dbReference type="VEuPathDB" id="FungiDB:CNAG_07665"/>
<feature type="compositionally biased region" description="Polar residues" evidence="1">
    <location>
        <begin position="90"/>
        <end position="119"/>
    </location>
</feature>
<feature type="compositionally biased region" description="Polar residues" evidence="1">
    <location>
        <begin position="1232"/>
        <end position="1245"/>
    </location>
</feature>
<dbReference type="KEGG" id="cng:CNAG_07665"/>
<feature type="region of interest" description="Disordered" evidence="1">
    <location>
        <begin position="1119"/>
        <end position="1177"/>
    </location>
</feature>
<feature type="compositionally biased region" description="Low complexity" evidence="1">
    <location>
        <begin position="412"/>
        <end position="436"/>
    </location>
</feature>
<feature type="compositionally biased region" description="Low complexity" evidence="1">
    <location>
        <begin position="1253"/>
        <end position="1268"/>
    </location>
</feature>
<feature type="region of interest" description="Disordered" evidence="1">
    <location>
        <begin position="1441"/>
        <end position="1479"/>
    </location>
</feature>
<accession>J9VND3</accession>
<feature type="region of interest" description="Disordered" evidence="1">
    <location>
        <begin position="971"/>
        <end position="1106"/>
    </location>
</feature>
<feature type="compositionally biased region" description="Pro residues" evidence="1">
    <location>
        <begin position="870"/>
        <end position="879"/>
    </location>
</feature>
<feature type="compositionally biased region" description="Low complexity" evidence="1">
    <location>
        <begin position="512"/>
        <end position="535"/>
    </location>
</feature>
<dbReference type="GeneID" id="23890489"/>
<feature type="compositionally biased region" description="Gly residues" evidence="1">
    <location>
        <begin position="1449"/>
        <end position="1479"/>
    </location>
</feature>
<gene>
    <name evidence="2" type="ORF">CNAG_07665</name>
</gene>
<feature type="compositionally biased region" description="Acidic residues" evidence="1">
    <location>
        <begin position="277"/>
        <end position="286"/>
    </location>
</feature>
<feature type="compositionally biased region" description="Basic and acidic residues" evidence="1">
    <location>
        <begin position="1136"/>
        <end position="1149"/>
    </location>
</feature>
<feature type="compositionally biased region" description="Low complexity" evidence="1">
    <location>
        <begin position="154"/>
        <end position="174"/>
    </location>
</feature>
<feature type="compositionally biased region" description="Polar residues" evidence="1">
    <location>
        <begin position="1374"/>
        <end position="1385"/>
    </location>
</feature>
<feature type="region of interest" description="Disordered" evidence="1">
    <location>
        <begin position="12"/>
        <end position="224"/>
    </location>
</feature>
<sequence>MWVYVGGNAHAVYSQPRCIMPDEENGTPPAHETAADSGRAGERDSDAGQQQQQQHEQHEQQQQQQQQPPPQDTLEKPPPPAPAPKKKLFTSLNVNQKFLSKTTTPAPTPGPQKQQNGRQASPVPVPSTSRQLSTKLHTMPISKPSVSPNPPPSSTHSSPWAKPAVPTPSSASSTLHQPAPTRPGISASIPASTAAPLAGTSLGTGTAGRNVWRMGGLGSRSGMTTEFPTAKEAADGQKAAAQAAALAAQVQAAHNQAIIQELDTFTRLEPHSHRWDEEDEEDDMIDFPDVPHTSPPPQPPQLPSTDEQPVSKSDRFAEDFDRSWPRRTGDDGRSKDERVLFNASSNRLESRPEQTRLDPGRSGDRERAWGPKLLGRETGDTGRAAPPEPAASASGLGGRSLPPHLSATADPSSAGEGPSAGTTGTGTASGSWRSSAPSRPAWGGSSRPTPSSGVAGGGGVGMGEQRQPWESRNDARERERAAGSGTSVQPGRRSFNAGLPPHSVYAHPHPHAPSTSTSTTAPLPPASTTSTDPDPQSLEMHTAAEKARLRRLEEEKEREAAKERARMKAKALEEKLKAQSESQSAKPEPSSSTSAAPAATAAQPPPREKQVKWAEPAPQLTIAQRPPRDAPPLIPFPTASPEAEKPSKAESEPSWRARAQPPPSSQETQRSSVPVPVPAEGKEEEKKVTSPIYDSAGLVATSSSPETAQQPNPSSSTAHMPATATSSSTAQQPALSSSSFDGMLARVKAAMLEMQQTREKEVREKELEKEREKEEALKEIQVEDKMPAKGEVEKKQTFKAGRAEQVKEEKTKPITTTTNLAPKPTSSTQASNQTSQPPISKPSASAAVSSAAAAAPAEYEPPQFFDITYPQPPRSPPPAWRTYNIRLPKPSSLPRPRCFGLPPISSSQQQQWEKGVEAPKGWARTFEPPLESEETTDYVLDRATMLLPQSRVVTKVGEVVVSISPRMLERVKERTTGVDGEVKEGRETRRAEEAGRSVDEEEEVRTGVEKAELLGSSTKPVQAPAPAPPTTTTSTTQQPPPPRRKSPVKSAAQAEKDPSTFILQGVGLAIAPPPHISLSSLPTSSIHGSTPRDGKDGSFSVLSEDGKPGVRFMVSSELEGDSLLEEVNKMSLESVEEAKGEKTDDKKEIPTTPPLAHQSPKSNGPSTPWSKTSLAYPSQPHDAIKSVWGADTSAATSDTPMYPTLNAPASTESTQPLSAGLKSGFPTHGHHSSSSAPQFSPNLSAANVPFTRHPSQSHSISQSQIQSPYFGSPHTLSSPPGDPSMGMTMPLGGYNRQAVNAMGVAGVNGFQQGVWGGFGVAPGYGYAAQPQHAAHQAQHQANQGQQKFQQYTNVPPYSRVNPSVAYSYAPTPSPSYNHPSSQVRSQGRFAQAATNGDYRHHPHQAQGTSGMQPQPGGFGMSMDGSSQGYYGGVGVYSPQAQHGHAVNQGGQGQVGQGQGQGQQGYGRGMMRGGMGRKMW</sequence>
<feature type="compositionally biased region" description="Low complexity" evidence="1">
    <location>
        <begin position="580"/>
        <end position="602"/>
    </location>
</feature>
<feature type="compositionally biased region" description="Low complexity" evidence="1">
    <location>
        <begin position="183"/>
        <end position="208"/>
    </location>
</feature>
<feature type="compositionally biased region" description="Basic and acidic residues" evidence="1">
    <location>
        <begin position="348"/>
        <end position="380"/>
    </location>
</feature>
<feature type="compositionally biased region" description="Low complexity" evidence="1">
    <location>
        <begin position="886"/>
        <end position="897"/>
    </location>
</feature>
<feature type="compositionally biased region" description="Polar residues" evidence="1">
    <location>
        <begin position="126"/>
        <end position="136"/>
    </location>
</feature>
<keyword evidence="3" id="KW-1185">Reference proteome</keyword>
<evidence type="ECO:0000313" key="3">
    <source>
        <dbReference type="Proteomes" id="UP000010091"/>
    </source>
</evidence>
<protein>
    <submittedName>
        <fullName evidence="2">Uncharacterized protein</fullName>
    </submittedName>
</protein>
<feature type="compositionally biased region" description="Low complexity" evidence="1">
    <location>
        <begin position="813"/>
        <end position="862"/>
    </location>
</feature>
<reference evidence="2 3" key="1">
    <citation type="journal article" date="2014" name="PLoS Genet.">
        <title>Analysis of the genome and transcriptome of Cryptococcus neoformans var. grubii reveals complex RNA expression and microevolution leading to virulence attenuation.</title>
        <authorList>
            <person name="Janbon G."/>
            <person name="Ormerod K.L."/>
            <person name="Paulet D."/>
            <person name="Byrnes E.J.III."/>
            <person name="Yadav V."/>
            <person name="Chatterjee G."/>
            <person name="Mullapudi N."/>
            <person name="Hon C.C."/>
            <person name="Billmyre R.B."/>
            <person name="Brunel F."/>
            <person name="Bahn Y.S."/>
            <person name="Chen W."/>
            <person name="Chen Y."/>
            <person name="Chow E.W."/>
            <person name="Coppee J.Y."/>
            <person name="Floyd-Averette A."/>
            <person name="Gaillardin C."/>
            <person name="Gerik K.J."/>
            <person name="Goldberg J."/>
            <person name="Gonzalez-Hilarion S."/>
            <person name="Gujja S."/>
            <person name="Hamlin J.L."/>
            <person name="Hsueh Y.P."/>
            <person name="Ianiri G."/>
            <person name="Jones S."/>
            <person name="Kodira C.D."/>
            <person name="Kozubowski L."/>
            <person name="Lam W."/>
            <person name="Marra M."/>
            <person name="Mesner L.D."/>
            <person name="Mieczkowski P.A."/>
            <person name="Moyrand F."/>
            <person name="Nielsen K."/>
            <person name="Proux C."/>
            <person name="Rossignol T."/>
            <person name="Schein J.E."/>
            <person name="Sun S."/>
            <person name="Wollschlaeger C."/>
            <person name="Wood I.A."/>
            <person name="Zeng Q."/>
            <person name="Neuveglise C."/>
            <person name="Newlon C.S."/>
            <person name="Perfect J.R."/>
            <person name="Lodge J.K."/>
            <person name="Idnurm A."/>
            <person name="Stajich J.E."/>
            <person name="Kronstad J.W."/>
            <person name="Sanyal K."/>
            <person name="Heitman J."/>
            <person name="Fraser J.A."/>
            <person name="Cuomo C.A."/>
            <person name="Dietrich F.S."/>
        </authorList>
    </citation>
    <scope>NUCLEOTIDE SEQUENCE [LARGE SCALE GENOMIC DNA]</scope>
    <source>
        <strain evidence="3">H99 / ATCC 208821 / CBS 10515 / FGSC 9487</strain>
    </source>
</reference>
<feature type="compositionally biased region" description="Polar residues" evidence="1">
    <location>
        <begin position="1159"/>
        <end position="1176"/>
    </location>
</feature>
<feature type="compositionally biased region" description="Basic and acidic residues" evidence="1">
    <location>
        <begin position="971"/>
        <end position="1012"/>
    </location>
</feature>
<evidence type="ECO:0000256" key="1">
    <source>
        <dbReference type="SAM" id="MobiDB-lite"/>
    </source>
</evidence>
<feature type="region of interest" description="Disordered" evidence="1">
    <location>
        <begin position="751"/>
        <end position="917"/>
    </location>
</feature>
<feature type="compositionally biased region" description="Basic and acidic residues" evidence="1">
    <location>
        <begin position="265"/>
        <end position="276"/>
    </location>
</feature>
<feature type="compositionally biased region" description="Basic and acidic residues" evidence="1">
    <location>
        <begin position="467"/>
        <end position="481"/>
    </location>
</feature>
<organism evidence="2 3">
    <name type="scientific">Cryptococcus neoformans (strain H99 / ATCC 208821 / CBS 10515 / FGSC 9487)</name>
    <name type="common">Cryptococcus neoformans var. grubii serotype A</name>
    <dbReference type="NCBI Taxonomy" id="235443"/>
    <lineage>
        <taxon>Eukaryota</taxon>
        <taxon>Fungi</taxon>
        <taxon>Dikarya</taxon>
        <taxon>Basidiomycota</taxon>
        <taxon>Agaricomycotina</taxon>
        <taxon>Tremellomycetes</taxon>
        <taxon>Tremellales</taxon>
        <taxon>Cryptococcaceae</taxon>
        <taxon>Cryptococcus</taxon>
        <taxon>Cryptococcus neoformans species complex</taxon>
    </lineage>
</organism>
<name>J9VND3_CRYN9</name>
<feature type="compositionally biased region" description="Polar residues" evidence="1">
    <location>
        <begin position="1207"/>
        <end position="1217"/>
    </location>
</feature>
<feature type="compositionally biased region" description="Basic and acidic residues" evidence="1">
    <location>
        <begin position="642"/>
        <end position="655"/>
    </location>
</feature>
<dbReference type="EMBL" id="CP003826">
    <property type="protein sequence ID" value="AFR95967.2"/>
    <property type="molecule type" value="Genomic_DNA"/>
</dbReference>